<feature type="transmembrane region" description="Helical" evidence="6">
    <location>
        <begin position="106"/>
        <end position="127"/>
    </location>
</feature>
<dbReference type="InterPro" id="IPR019264">
    <property type="entry name" value="DUF2179"/>
</dbReference>
<evidence type="ECO:0000256" key="2">
    <source>
        <dbReference type="ARBA" id="ARBA00022475"/>
    </source>
</evidence>
<dbReference type="PIRSF" id="PIRSF006483">
    <property type="entry name" value="Membrane_protein_YitT"/>
    <property type="match status" value="1"/>
</dbReference>
<keyword evidence="4 6" id="KW-1133">Transmembrane helix</keyword>
<dbReference type="AlphaFoldDB" id="A0A8I0A639"/>
<dbReference type="GO" id="GO:0005886">
    <property type="term" value="C:plasma membrane"/>
    <property type="evidence" value="ECO:0007669"/>
    <property type="project" value="UniProtKB-SubCell"/>
</dbReference>
<evidence type="ECO:0000313" key="8">
    <source>
        <dbReference type="EMBL" id="MBC5638852.1"/>
    </source>
</evidence>
<comment type="subcellular location">
    <subcellularLocation>
        <location evidence="1">Cell membrane</location>
        <topology evidence="1">Multi-pass membrane protein</topology>
    </subcellularLocation>
</comment>
<evidence type="ECO:0000256" key="5">
    <source>
        <dbReference type="ARBA" id="ARBA00023136"/>
    </source>
</evidence>
<dbReference type="EMBL" id="JACOOQ010000001">
    <property type="protein sequence ID" value="MBC5638852.1"/>
    <property type="molecule type" value="Genomic_DNA"/>
</dbReference>
<dbReference type="InterPro" id="IPR051461">
    <property type="entry name" value="UPF0750_membrane"/>
</dbReference>
<protein>
    <submittedName>
        <fullName evidence="8">YitT family protein</fullName>
    </submittedName>
</protein>
<feature type="domain" description="DUF2179" evidence="7">
    <location>
        <begin position="220"/>
        <end position="274"/>
    </location>
</feature>
<keyword evidence="5 6" id="KW-0472">Membrane</keyword>
<name>A0A8I0A639_9CLOT</name>
<dbReference type="PANTHER" id="PTHR33545">
    <property type="entry name" value="UPF0750 MEMBRANE PROTEIN YITT-RELATED"/>
    <property type="match status" value="1"/>
</dbReference>
<evidence type="ECO:0000256" key="3">
    <source>
        <dbReference type="ARBA" id="ARBA00022692"/>
    </source>
</evidence>
<evidence type="ECO:0000256" key="4">
    <source>
        <dbReference type="ARBA" id="ARBA00022989"/>
    </source>
</evidence>
<dbReference type="RefSeq" id="WP_022212105.1">
    <property type="nucleotide sequence ID" value="NZ_JACOOQ010000001.1"/>
</dbReference>
<organism evidence="8 9">
    <name type="scientific">Clostridium lentum</name>
    <dbReference type="NCBI Taxonomy" id="2763037"/>
    <lineage>
        <taxon>Bacteria</taxon>
        <taxon>Bacillati</taxon>
        <taxon>Bacillota</taxon>
        <taxon>Clostridia</taxon>
        <taxon>Eubacteriales</taxon>
        <taxon>Clostridiaceae</taxon>
        <taxon>Clostridium</taxon>
    </lineage>
</organism>
<feature type="transmembrane region" description="Helical" evidence="6">
    <location>
        <begin position="174"/>
        <end position="197"/>
    </location>
</feature>
<evidence type="ECO:0000313" key="9">
    <source>
        <dbReference type="Proteomes" id="UP000662088"/>
    </source>
</evidence>
<evidence type="ECO:0000259" key="7">
    <source>
        <dbReference type="Pfam" id="PF10035"/>
    </source>
</evidence>
<sequence length="283" mass="30752">MNKYNLRDFILITFGVFLVAVSVVYFFQPNNIAAGGLSGIAIIINNFVPEIPIGLLVLMMDCILYIVAFLVIGSKFGGKSIYASLTLSGFMWLLEKVFPYEATNDLMLATILGTIISASGLAIVFNCNASTGGTDILAKILHKFLHFNIGKSLLIVDFIVTLAGAMTFGVQKGLYAVLAVIISGFAIDKAIAGFNICNEVTIISKESKKISEFILNDLERGCTFINGIGGFTEKQTTILYTVIGRSEFIKLKRYISQIDKSAFITVSEVAEVMGEGFKEINGE</sequence>
<dbReference type="Proteomes" id="UP000662088">
    <property type="component" value="Unassembled WGS sequence"/>
</dbReference>
<dbReference type="Pfam" id="PF02588">
    <property type="entry name" value="YitT_membrane"/>
    <property type="match status" value="1"/>
</dbReference>
<feature type="transmembrane region" description="Helical" evidence="6">
    <location>
        <begin position="9"/>
        <end position="27"/>
    </location>
</feature>
<keyword evidence="2" id="KW-1003">Cell membrane</keyword>
<evidence type="ECO:0000256" key="1">
    <source>
        <dbReference type="ARBA" id="ARBA00004651"/>
    </source>
</evidence>
<comment type="caution">
    <text evidence="8">The sequence shown here is derived from an EMBL/GenBank/DDBJ whole genome shotgun (WGS) entry which is preliminary data.</text>
</comment>
<keyword evidence="9" id="KW-1185">Reference proteome</keyword>
<evidence type="ECO:0000256" key="6">
    <source>
        <dbReference type="SAM" id="Phobius"/>
    </source>
</evidence>
<dbReference type="Gene3D" id="3.30.70.120">
    <property type="match status" value="1"/>
</dbReference>
<dbReference type="InterPro" id="IPR003740">
    <property type="entry name" value="YitT"/>
</dbReference>
<gene>
    <name evidence="8" type="ORF">H8R92_00100</name>
</gene>
<feature type="transmembrane region" description="Helical" evidence="6">
    <location>
        <begin position="148"/>
        <end position="168"/>
    </location>
</feature>
<dbReference type="Pfam" id="PF10035">
    <property type="entry name" value="DUF2179"/>
    <property type="match status" value="1"/>
</dbReference>
<dbReference type="CDD" id="cd16380">
    <property type="entry name" value="YitT_C"/>
    <property type="match status" value="1"/>
</dbReference>
<keyword evidence="3 6" id="KW-0812">Transmembrane</keyword>
<accession>A0A8I0A639</accession>
<dbReference type="PANTHER" id="PTHR33545:SF9">
    <property type="entry name" value="UPF0750 MEMBRANE PROTEIN YITE"/>
    <property type="match status" value="1"/>
</dbReference>
<dbReference type="InterPro" id="IPR015867">
    <property type="entry name" value="N-reg_PII/ATP_PRibTrfase_C"/>
</dbReference>
<reference evidence="8" key="1">
    <citation type="submission" date="2020-08" db="EMBL/GenBank/DDBJ databases">
        <title>Genome public.</title>
        <authorList>
            <person name="Liu C."/>
            <person name="Sun Q."/>
        </authorList>
    </citation>
    <scope>NUCLEOTIDE SEQUENCE</scope>
    <source>
        <strain evidence="8">NSJ-42</strain>
    </source>
</reference>
<proteinExistence type="predicted"/>